<dbReference type="InterPro" id="IPR020845">
    <property type="entry name" value="AMP-binding_CS"/>
</dbReference>
<dbReference type="Proteomes" id="UP000054740">
    <property type="component" value="Unassembled WGS sequence"/>
</dbReference>
<dbReference type="Gene3D" id="3.30.300.30">
    <property type="match status" value="1"/>
</dbReference>
<keyword evidence="3" id="KW-0436">Ligase</keyword>
<dbReference type="InterPro" id="IPR050237">
    <property type="entry name" value="ATP-dep_AMP-bd_enzyme"/>
</dbReference>
<evidence type="ECO:0000313" key="3">
    <source>
        <dbReference type="EMBL" id="SAL39742.1"/>
    </source>
</evidence>
<evidence type="ECO:0000259" key="2">
    <source>
        <dbReference type="Pfam" id="PF13193"/>
    </source>
</evidence>
<protein>
    <submittedName>
        <fullName evidence="3">AMP-dependent synthetase and ligase</fullName>
    </submittedName>
</protein>
<reference evidence="4" key="1">
    <citation type="submission" date="2016-01" db="EMBL/GenBank/DDBJ databases">
        <authorList>
            <person name="Peeters C."/>
        </authorList>
    </citation>
    <scope>NUCLEOTIDE SEQUENCE [LARGE SCALE GENOMIC DNA]</scope>
</reference>
<dbReference type="InterPro" id="IPR045851">
    <property type="entry name" value="AMP-bd_C_sf"/>
</dbReference>
<dbReference type="InterPro" id="IPR042099">
    <property type="entry name" value="ANL_N_sf"/>
</dbReference>
<dbReference type="PROSITE" id="PS00455">
    <property type="entry name" value="AMP_BINDING"/>
    <property type="match status" value="1"/>
</dbReference>
<dbReference type="PANTHER" id="PTHR43767">
    <property type="entry name" value="LONG-CHAIN-FATTY-ACID--COA LIGASE"/>
    <property type="match status" value="1"/>
</dbReference>
<gene>
    <name evidence="3" type="ORF">AWB70_02943</name>
</gene>
<dbReference type="PANTHER" id="PTHR43767:SF1">
    <property type="entry name" value="NONRIBOSOMAL PEPTIDE SYNTHASE PES1 (EUROFUNG)-RELATED"/>
    <property type="match status" value="1"/>
</dbReference>
<dbReference type="InterPro" id="IPR000873">
    <property type="entry name" value="AMP-dep_synth/lig_dom"/>
</dbReference>
<evidence type="ECO:0000259" key="1">
    <source>
        <dbReference type="Pfam" id="PF00501"/>
    </source>
</evidence>
<dbReference type="Gene3D" id="3.40.50.12780">
    <property type="entry name" value="N-terminal domain of ligase-like"/>
    <property type="match status" value="1"/>
</dbReference>
<accession>A0A158H5T3</accession>
<feature type="domain" description="AMP-binding enzyme C-terminal" evidence="2">
    <location>
        <begin position="441"/>
        <end position="520"/>
    </location>
</feature>
<dbReference type="SUPFAM" id="SSF56801">
    <property type="entry name" value="Acetyl-CoA synthetase-like"/>
    <property type="match status" value="1"/>
</dbReference>
<keyword evidence="4" id="KW-1185">Reference proteome</keyword>
<feature type="domain" description="AMP-dependent synthetase/ligase" evidence="1">
    <location>
        <begin position="32"/>
        <end position="391"/>
    </location>
</feature>
<dbReference type="AlphaFoldDB" id="A0A158H5T3"/>
<name>A0A158H5T3_CABCO</name>
<dbReference type="EMBL" id="FCNY02000007">
    <property type="protein sequence ID" value="SAL39742.1"/>
    <property type="molecule type" value="Genomic_DNA"/>
</dbReference>
<sequence>MKTLSSTVEDELVRRKRQERLALPESLGEFVREQAALHGDKTAAVWFERGIGMTYAEIDRAASKLADSLVRLGVRKGCHVALMLKNTPEFPLTWIALGRIGAVMVPVNTAYTHDEMNFVLTDADAQYLVIDAEFLPRLADASALPGLLAWERVIVAGGGGHPLQWQTLVDTGDAAFAAPSAVSRNDLLNLQYTSGTTGFPKGCMLSHDYWMIHCHGAARHRRGPDAGIENVLIWAPFFYMDPMWQFLMTLKLGGTAYIAERMSLTRFMSWLIDYRIHYCIFPEPALSQHPASARDADVCLKYISIYGWTRPAREEVQARFDVIAREGFGMTEVGTGALVPAWAHDKALERTCGLPAPFRELQIRREDGSVADADETGELWIRGRGILWGYYKRPEANAESFDGEWFRTGDLFRRDADGFYSIVGRIKEMIKRSGENVSATEVETVLRSMDAIDEAAVVPVPDPLRREEVKAYLKLRDGLSHADVPPAAVFEHCAKHLAAFKVPRFLQYVDGDFPRTPSRKIAKKRLIAETADPFAHTYDRQESRWR</sequence>
<dbReference type="Pfam" id="PF13193">
    <property type="entry name" value="AMP-binding_C"/>
    <property type="match status" value="1"/>
</dbReference>
<proteinExistence type="predicted"/>
<evidence type="ECO:0000313" key="4">
    <source>
        <dbReference type="Proteomes" id="UP000054740"/>
    </source>
</evidence>
<dbReference type="RefSeq" id="WP_053568989.1">
    <property type="nucleotide sequence ID" value="NZ_FCNY02000007.1"/>
</dbReference>
<dbReference type="GO" id="GO:0016878">
    <property type="term" value="F:acid-thiol ligase activity"/>
    <property type="evidence" value="ECO:0007669"/>
    <property type="project" value="UniProtKB-ARBA"/>
</dbReference>
<dbReference type="InterPro" id="IPR025110">
    <property type="entry name" value="AMP-bd_C"/>
</dbReference>
<organism evidence="3 4">
    <name type="scientific">Caballeronia cordobensis</name>
    <name type="common">Burkholderia cordobensis</name>
    <dbReference type="NCBI Taxonomy" id="1353886"/>
    <lineage>
        <taxon>Bacteria</taxon>
        <taxon>Pseudomonadati</taxon>
        <taxon>Pseudomonadota</taxon>
        <taxon>Betaproteobacteria</taxon>
        <taxon>Burkholderiales</taxon>
        <taxon>Burkholderiaceae</taxon>
        <taxon>Caballeronia</taxon>
    </lineage>
</organism>
<dbReference type="Pfam" id="PF00501">
    <property type="entry name" value="AMP-binding"/>
    <property type="match status" value="1"/>
</dbReference>